<dbReference type="EMBL" id="SPMZ01000030">
    <property type="protein sequence ID" value="NMQ19700.1"/>
    <property type="molecule type" value="Genomic_DNA"/>
</dbReference>
<dbReference type="Pfam" id="PF05114">
    <property type="entry name" value="MbnB_TglH_ChrH"/>
    <property type="match status" value="1"/>
</dbReference>
<dbReference type="HAMAP" id="MF_00697">
    <property type="entry name" value="UPF0276"/>
    <property type="match status" value="1"/>
</dbReference>
<comment type="caution">
    <text evidence="2">The sequence shown here is derived from an EMBL/GenBank/DDBJ whole genome shotgun (WGS) entry which is preliminary data.</text>
</comment>
<dbReference type="SUPFAM" id="SSF51658">
    <property type="entry name" value="Xylose isomerase-like"/>
    <property type="match status" value="1"/>
</dbReference>
<accession>A0ABX1TMM8</accession>
<dbReference type="Proteomes" id="UP000760480">
    <property type="component" value="Unassembled WGS sequence"/>
</dbReference>
<dbReference type="PANTHER" id="PTHR42194:SF1">
    <property type="entry name" value="UPF0276 PROTEIN HI_1600"/>
    <property type="match status" value="1"/>
</dbReference>
<evidence type="ECO:0000256" key="1">
    <source>
        <dbReference type="HAMAP-Rule" id="MF_00697"/>
    </source>
</evidence>
<gene>
    <name evidence="2" type="ORF">E4P82_11110</name>
</gene>
<dbReference type="Gene3D" id="3.20.20.150">
    <property type="entry name" value="Divalent-metal-dependent TIM barrel enzymes"/>
    <property type="match status" value="1"/>
</dbReference>
<dbReference type="NCBIfam" id="NF003818">
    <property type="entry name" value="PRK05409.1"/>
    <property type="match status" value="1"/>
</dbReference>
<comment type="similarity">
    <text evidence="1">Belongs to the UPF0276 family.</text>
</comment>
<name>A0ABX1TMM8_9GAMM</name>
<reference evidence="2 3" key="1">
    <citation type="submission" date="2019-03" db="EMBL/GenBank/DDBJ databases">
        <title>Metabolic reconstructions from genomes of highly enriched 'Candidatus Accumulibacter' and 'Candidatus Competibacter' bioreactor populations.</title>
        <authorList>
            <person name="Annavajhala M.K."/>
            <person name="Welles L."/>
            <person name="Abbas B."/>
            <person name="Sorokin D."/>
            <person name="Park H."/>
            <person name="Van Loosdrecht M."/>
            <person name="Chandran K."/>
        </authorList>
    </citation>
    <scope>NUCLEOTIDE SEQUENCE [LARGE SCALE GENOMIC DNA]</scope>
    <source>
        <strain evidence="2 3">SBR_G</strain>
    </source>
</reference>
<evidence type="ECO:0000313" key="3">
    <source>
        <dbReference type="Proteomes" id="UP000760480"/>
    </source>
</evidence>
<keyword evidence="3" id="KW-1185">Reference proteome</keyword>
<sequence>MSAKPATSRLGPSSIPVRAGIGLRAEHYDAILETRPPVGWLEVHSENYFGAGGKPLDYLERIRVHYPLSLHGVGLSIGSTDPLDKPHLAKLKHLIERFEPALVSEHLSWGSVGGRYLNDLLPLPYTQEALYHLVARVSQVQDLLGRQILIENISSYLQYVESSIPEWDFLAELIERAGCGVLLDVNNIYVSARNHGFDPGAYLRGIPRHAVQEIHLAGFTVNRFEDGEILIDTHNRPVHPAVWILYRQAVQRFGPIPTLIEWDSDLPELAVLVGEAQQADTILEERHARAA</sequence>
<organism evidence="2 3">
    <name type="scientific">Candidatus Competibacter phosphatis</name>
    <dbReference type="NCBI Taxonomy" id="221280"/>
    <lineage>
        <taxon>Bacteria</taxon>
        <taxon>Pseudomonadati</taxon>
        <taxon>Pseudomonadota</taxon>
        <taxon>Gammaproteobacteria</taxon>
        <taxon>Candidatus Competibacteraceae</taxon>
        <taxon>Candidatus Competibacter</taxon>
    </lineage>
</organism>
<evidence type="ECO:0000313" key="2">
    <source>
        <dbReference type="EMBL" id="NMQ19700.1"/>
    </source>
</evidence>
<dbReference type="InterPro" id="IPR036237">
    <property type="entry name" value="Xyl_isomerase-like_sf"/>
</dbReference>
<dbReference type="InterPro" id="IPR007801">
    <property type="entry name" value="MbnB/TglH/ChrH"/>
</dbReference>
<dbReference type="RefSeq" id="WP_169248953.1">
    <property type="nucleotide sequence ID" value="NZ_SPMZ01000030.1"/>
</dbReference>
<protein>
    <recommendedName>
        <fullName evidence="1">UPF0276 protein E4P82_11110</fullName>
    </recommendedName>
</protein>
<proteinExistence type="inferred from homology"/>
<dbReference type="PANTHER" id="PTHR42194">
    <property type="entry name" value="UPF0276 PROTEIN HI_1600"/>
    <property type="match status" value="1"/>
</dbReference>